<dbReference type="GeneID" id="78363777"/>
<evidence type="ECO:0000313" key="1">
    <source>
        <dbReference type="EMBL" id="EOH89447.1"/>
    </source>
</evidence>
<proteinExistence type="predicted"/>
<reference evidence="1 2" key="1">
    <citation type="submission" date="2013-02" db="EMBL/GenBank/DDBJ databases">
        <title>The Genome Sequence of Enterococcus asini ATCC_700915.</title>
        <authorList>
            <consortium name="The Broad Institute Genome Sequencing Platform"/>
            <consortium name="The Broad Institute Genome Sequencing Center for Infectious Disease"/>
            <person name="Earl A.M."/>
            <person name="Gilmore M.S."/>
            <person name="Lebreton F."/>
            <person name="Walker B."/>
            <person name="Young S.K."/>
            <person name="Zeng Q."/>
            <person name="Gargeya S."/>
            <person name="Fitzgerald M."/>
            <person name="Haas B."/>
            <person name="Abouelleil A."/>
            <person name="Alvarado L."/>
            <person name="Arachchi H.M."/>
            <person name="Berlin A.M."/>
            <person name="Chapman S.B."/>
            <person name="Dewar J."/>
            <person name="Goldberg J."/>
            <person name="Griggs A."/>
            <person name="Gujja S."/>
            <person name="Hansen M."/>
            <person name="Howarth C."/>
            <person name="Imamovic A."/>
            <person name="Larimer J."/>
            <person name="McCowan C."/>
            <person name="Murphy C."/>
            <person name="Neiman D."/>
            <person name="Pearson M."/>
            <person name="Priest M."/>
            <person name="Roberts A."/>
            <person name="Saif S."/>
            <person name="Shea T."/>
            <person name="Sisk P."/>
            <person name="Sykes S."/>
            <person name="Wortman J."/>
            <person name="Nusbaum C."/>
            <person name="Birren B."/>
        </authorList>
    </citation>
    <scope>NUCLEOTIDE SEQUENCE [LARGE SCALE GENOMIC DNA]</scope>
    <source>
        <strain evidence="1 2">ATCC 700915</strain>
    </source>
</reference>
<dbReference type="RefSeq" id="WP_010753228.1">
    <property type="nucleotide sequence ID" value="NZ_ASVU01000001.1"/>
</dbReference>
<organism evidence="1 2">
    <name type="scientific">Enterococcus asini ATCC 700915</name>
    <dbReference type="NCBI Taxonomy" id="1158606"/>
    <lineage>
        <taxon>Bacteria</taxon>
        <taxon>Bacillati</taxon>
        <taxon>Bacillota</taxon>
        <taxon>Bacilli</taxon>
        <taxon>Lactobacillales</taxon>
        <taxon>Enterococcaceae</taxon>
        <taxon>Enterococcus</taxon>
    </lineage>
</organism>
<dbReference type="STRING" id="57732.RU94_GL001209"/>
<dbReference type="EMBL" id="AJAP01000006">
    <property type="protein sequence ID" value="EOH89447.1"/>
    <property type="molecule type" value="Genomic_DNA"/>
</dbReference>
<dbReference type="PATRIC" id="fig|1158606.3.peg.540"/>
<gene>
    <name evidence="1" type="ORF">UAS_00561</name>
</gene>
<dbReference type="OrthoDB" id="2191570at2"/>
<name>R2PYI9_9ENTE</name>
<dbReference type="HOGENOM" id="CLU_2272964_0_0_9"/>
<evidence type="ECO:0000313" key="2">
    <source>
        <dbReference type="Proteomes" id="UP000013777"/>
    </source>
</evidence>
<sequence>MHYLEKDRLENRVLYHLKSAFENSGEVAQESFKLAMNGIELLKEDYEPEVTAESVLQDLSDISQGVITDNETGEPVDFEEYQEMIYLKVEQLASVLGIKLGV</sequence>
<accession>R2PYI9</accession>
<keyword evidence="2" id="KW-1185">Reference proteome</keyword>
<protein>
    <submittedName>
        <fullName evidence="1">Uncharacterized protein</fullName>
    </submittedName>
</protein>
<dbReference type="Proteomes" id="UP000013777">
    <property type="component" value="Unassembled WGS sequence"/>
</dbReference>
<comment type="caution">
    <text evidence="1">The sequence shown here is derived from an EMBL/GenBank/DDBJ whole genome shotgun (WGS) entry which is preliminary data.</text>
</comment>
<dbReference type="AlphaFoldDB" id="R2PYI9"/>